<feature type="non-terminal residue" evidence="1">
    <location>
        <position position="183"/>
    </location>
</feature>
<proteinExistence type="predicted"/>
<evidence type="ECO:0000313" key="1">
    <source>
        <dbReference type="EMBL" id="CAK0869071.1"/>
    </source>
</evidence>
<gene>
    <name evidence="1" type="ORF">PCOR1329_LOCUS55547</name>
</gene>
<accession>A0ABN9V806</accession>
<sequence>MTWMATCDRGMAALSPSKAMYHSDMLVRGFLRHLLHGKIQVVLAGSAGTAILLNKLDAQREWAPNDIDFFVAEEKHIDYVAMAYISGVLSPLGAARACTKVRCTARLGLAIIGLPLLQQTLTDLILDIRLLLKPSLHVRALRLNLLLDFTELGLNLAQFLYLLLGDALDLLEACTFEAAASPA</sequence>
<dbReference type="Proteomes" id="UP001189429">
    <property type="component" value="Unassembled WGS sequence"/>
</dbReference>
<evidence type="ECO:0000313" key="2">
    <source>
        <dbReference type="Proteomes" id="UP001189429"/>
    </source>
</evidence>
<reference evidence="1" key="1">
    <citation type="submission" date="2023-10" db="EMBL/GenBank/DDBJ databases">
        <authorList>
            <person name="Chen Y."/>
            <person name="Shah S."/>
            <person name="Dougan E. K."/>
            <person name="Thang M."/>
            <person name="Chan C."/>
        </authorList>
    </citation>
    <scope>NUCLEOTIDE SEQUENCE [LARGE SCALE GENOMIC DNA]</scope>
</reference>
<protein>
    <submittedName>
        <fullName evidence="1">Uncharacterized protein</fullName>
    </submittedName>
</protein>
<name>A0ABN9V806_9DINO</name>
<comment type="caution">
    <text evidence="1">The sequence shown here is derived from an EMBL/GenBank/DDBJ whole genome shotgun (WGS) entry which is preliminary data.</text>
</comment>
<dbReference type="EMBL" id="CAUYUJ010016815">
    <property type="protein sequence ID" value="CAK0869071.1"/>
    <property type="molecule type" value="Genomic_DNA"/>
</dbReference>
<keyword evidence="2" id="KW-1185">Reference proteome</keyword>
<organism evidence="1 2">
    <name type="scientific">Prorocentrum cordatum</name>
    <dbReference type="NCBI Taxonomy" id="2364126"/>
    <lineage>
        <taxon>Eukaryota</taxon>
        <taxon>Sar</taxon>
        <taxon>Alveolata</taxon>
        <taxon>Dinophyceae</taxon>
        <taxon>Prorocentrales</taxon>
        <taxon>Prorocentraceae</taxon>
        <taxon>Prorocentrum</taxon>
    </lineage>
</organism>